<name>A0A0F9QJM8_9ZZZZ</name>
<accession>A0A0F9QJM8</accession>
<sequence length="111" mass="13117">MTKKEWDPFSEADKNLNKYSYFFDLKELEKSSDEHPQVLEDFMDENCPQNYCYAWLWEGFHESKIVSMLVGVPKNIALAVKLTHGIDLVDTSGYGIEKRFYNNNFVMYLKE</sequence>
<dbReference type="EMBL" id="LAZR01001459">
    <property type="protein sequence ID" value="KKN44280.1"/>
    <property type="molecule type" value="Genomic_DNA"/>
</dbReference>
<organism evidence="1">
    <name type="scientific">marine sediment metagenome</name>
    <dbReference type="NCBI Taxonomy" id="412755"/>
    <lineage>
        <taxon>unclassified sequences</taxon>
        <taxon>metagenomes</taxon>
        <taxon>ecological metagenomes</taxon>
    </lineage>
</organism>
<protein>
    <submittedName>
        <fullName evidence="1">Uncharacterized protein</fullName>
    </submittedName>
</protein>
<proteinExistence type="predicted"/>
<reference evidence="1" key="1">
    <citation type="journal article" date="2015" name="Nature">
        <title>Complex archaea that bridge the gap between prokaryotes and eukaryotes.</title>
        <authorList>
            <person name="Spang A."/>
            <person name="Saw J.H."/>
            <person name="Jorgensen S.L."/>
            <person name="Zaremba-Niedzwiedzka K."/>
            <person name="Martijn J."/>
            <person name="Lind A.E."/>
            <person name="van Eijk R."/>
            <person name="Schleper C."/>
            <person name="Guy L."/>
            <person name="Ettema T.J."/>
        </authorList>
    </citation>
    <scope>NUCLEOTIDE SEQUENCE</scope>
</reference>
<comment type="caution">
    <text evidence="1">The sequence shown here is derived from an EMBL/GenBank/DDBJ whole genome shotgun (WGS) entry which is preliminary data.</text>
</comment>
<gene>
    <name evidence="1" type="ORF">LCGC14_0694850</name>
</gene>
<dbReference type="AlphaFoldDB" id="A0A0F9QJM8"/>
<evidence type="ECO:0000313" key="1">
    <source>
        <dbReference type="EMBL" id="KKN44280.1"/>
    </source>
</evidence>